<reference evidence="2 3" key="1">
    <citation type="submission" date="2020-02" db="EMBL/GenBank/DDBJ databases">
        <title>Sequencing the genomes of 1000 actinobacteria strains.</title>
        <authorList>
            <person name="Klenk H.-P."/>
        </authorList>
    </citation>
    <scope>NUCLEOTIDE SEQUENCE [LARGE SCALE GENOMIC DNA]</scope>
    <source>
        <strain evidence="2 3">DSM 19609</strain>
    </source>
</reference>
<dbReference type="EMBL" id="JAAMOZ010000001">
    <property type="protein sequence ID" value="NIH56346.1"/>
    <property type="molecule type" value="Genomic_DNA"/>
</dbReference>
<dbReference type="PROSITE" id="PS51257">
    <property type="entry name" value="PROKAR_LIPOPROTEIN"/>
    <property type="match status" value="1"/>
</dbReference>
<name>A0ABX0SHW5_9ACTN</name>
<dbReference type="Proteomes" id="UP000749311">
    <property type="component" value="Unassembled WGS sequence"/>
</dbReference>
<keyword evidence="1" id="KW-0472">Membrane</keyword>
<feature type="transmembrane region" description="Helical" evidence="1">
    <location>
        <begin position="92"/>
        <end position="109"/>
    </location>
</feature>
<organism evidence="2 3">
    <name type="scientific">Brooklawnia cerclae</name>
    <dbReference type="NCBI Taxonomy" id="349934"/>
    <lineage>
        <taxon>Bacteria</taxon>
        <taxon>Bacillati</taxon>
        <taxon>Actinomycetota</taxon>
        <taxon>Actinomycetes</taxon>
        <taxon>Propionibacteriales</taxon>
        <taxon>Propionibacteriaceae</taxon>
        <taxon>Brooklawnia</taxon>
    </lineage>
</organism>
<accession>A0ABX0SHW5</accession>
<proteinExistence type="predicted"/>
<keyword evidence="1" id="KW-0812">Transmembrane</keyword>
<keyword evidence="1" id="KW-1133">Transmembrane helix</keyword>
<feature type="transmembrane region" description="Helical" evidence="1">
    <location>
        <begin position="5"/>
        <end position="24"/>
    </location>
</feature>
<protein>
    <submittedName>
        <fullName evidence="2">Heme exporter protein D</fullName>
    </submittedName>
</protein>
<sequence length="159" mass="17876">MTNRWAFYLMTIASCGVLSTIFWSRGQYPFAVGVAVIAVAYLVRGFILQRRDATEHRTELYQDLSREQTTSEKKAILANLLDTRKHLQGARLRETLGGFVVIIAIVFIYPTNAPLSMALAIFLIPLGYLIVRHTRAITTIERGLAERNLLPRKNSPKGA</sequence>
<gene>
    <name evidence="2" type="ORF">FB473_000991</name>
</gene>
<comment type="caution">
    <text evidence="2">The sequence shown here is derived from an EMBL/GenBank/DDBJ whole genome shotgun (WGS) entry which is preliminary data.</text>
</comment>
<feature type="transmembrane region" description="Helical" evidence="1">
    <location>
        <begin position="30"/>
        <end position="47"/>
    </location>
</feature>
<evidence type="ECO:0000313" key="3">
    <source>
        <dbReference type="Proteomes" id="UP000749311"/>
    </source>
</evidence>
<dbReference type="RefSeq" id="WP_167165359.1">
    <property type="nucleotide sequence ID" value="NZ_BAAAOO010000002.1"/>
</dbReference>
<keyword evidence="3" id="KW-1185">Reference proteome</keyword>
<evidence type="ECO:0000256" key="1">
    <source>
        <dbReference type="SAM" id="Phobius"/>
    </source>
</evidence>
<evidence type="ECO:0000313" key="2">
    <source>
        <dbReference type="EMBL" id="NIH56346.1"/>
    </source>
</evidence>
<feature type="transmembrane region" description="Helical" evidence="1">
    <location>
        <begin position="115"/>
        <end position="131"/>
    </location>
</feature>